<dbReference type="PANTHER" id="PTHR33252">
    <property type="entry name" value="THIRD ORF IN TRANSPOSON ISC1160"/>
    <property type="match status" value="1"/>
</dbReference>
<dbReference type="SUPFAM" id="SSF53098">
    <property type="entry name" value="Ribonuclease H-like"/>
    <property type="match status" value="1"/>
</dbReference>
<dbReference type="GO" id="GO:0004803">
    <property type="term" value="F:transposase activity"/>
    <property type="evidence" value="ECO:0007669"/>
    <property type="project" value="InterPro"/>
</dbReference>
<dbReference type="GO" id="GO:0003677">
    <property type="term" value="F:DNA binding"/>
    <property type="evidence" value="ECO:0007669"/>
    <property type="project" value="InterPro"/>
</dbReference>
<accession>A0A830FGB0</accession>
<protein>
    <submittedName>
        <fullName evidence="2">ISNCY family transposase ISH7B</fullName>
    </submittedName>
</protein>
<dbReference type="InterPro" id="IPR012337">
    <property type="entry name" value="RNaseH-like_sf"/>
</dbReference>
<evidence type="ECO:0000259" key="1">
    <source>
        <dbReference type="Pfam" id="PF01609"/>
    </source>
</evidence>
<gene>
    <name evidence="2" type="ORF">GCM10009037_29490</name>
</gene>
<dbReference type="GO" id="GO:0006313">
    <property type="term" value="P:DNA transposition"/>
    <property type="evidence" value="ECO:0007669"/>
    <property type="project" value="InterPro"/>
</dbReference>
<dbReference type="PANTHER" id="PTHR33252:SF2">
    <property type="entry name" value="TRANSPOSASE IS4-LIKE DOMAIN-CONTAINING PROTEIN"/>
    <property type="match status" value="1"/>
</dbReference>
<dbReference type="Pfam" id="PF01609">
    <property type="entry name" value="DDE_Tnp_1"/>
    <property type="match status" value="1"/>
</dbReference>
<evidence type="ECO:0000313" key="2">
    <source>
        <dbReference type="EMBL" id="GGL44164.1"/>
    </source>
</evidence>
<proteinExistence type="predicted"/>
<organism evidence="2 3">
    <name type="scientific">Halarchaeum grantii</name>
    <dbReference type="NCBI Taxonomy" id="1193105"/>
    <lineage>
        <taxon>Archaea</taxon>
        <taxon>Methanobacteriati</taxon>
        <taxon>Methanobacteriota</taxon>
        <taxon>Stenosarchaea group</taxon>
        <taxon>Halobacteria</taxon>
        <taxon>Halobacteriales</taxon>
        <taxon>Halobacteriaceae</taxon>
    </lineage>
</organism>
<comment type="caution">
    <text evidence="2">The sequence shown here is derived from an EMBL/GenBank/DDBJ whole genome shotgun (WGS) entry which is preliminary data.</text>
</comment>
<dbReference type="RefSeq" id="WP_188884436.1">
    <property type="nucleotide sequence ID" value="NZ_BMPF01000007.1"/>
</dbReference>
<name>A0A830FGB0_9EURY</name>
<reference evidence="2 3" key="1">
    <citation type="journal article" date="2019" name="Int. J. Syst. Evol. Microbiol.">
        <title>The Global Catalogue of Microorganisms (GCM) 10K type strain sequencing project: providing services to taxonomists for standard genome sequencing and annotation.</title>
        <authorList>
            <consortium name="The Broad Institute Genomics Platform"/>
            <consortium name="The Broad Institute Genome Sequencing Center for Infectious Disease"/>
            <person name="Wu L."/>
            <person name="Ma J."/>
        </authorList>
    </citation>
    <scope>NUCLEOTIDE SEQUENCE [LARGE SCALE GENOMIC DNA]</scope>
    <source>
        <strain evidence="2 3">JCM 19585</strain>
    </source>
</reference>
<dbReference type="EMBL" id="BMPF01000007">
    <property type="protein sequence ID" value="GGL44164.1"/>
    <property type="molecule type" value="Genomic_DNA"/>
</dbReference>
<dbReference type="Proteomes" id="UP000628840">
    <property type="component" value="Unassembled WGS sequence"/>
</dbReference>
<evidence type="ECO:0000313" key="3">
    <source>
        <dbReference type="Proteomes" id="UP000628840"/>
    </source>
</evidence>
<feature type="domain" description="Transposase IS4-like" evidence="1">
    <location>
        <begin position="272"/>
        <end position="495"/>
    </location>
</feature>
<sequence>MSNPHSTHDTTVLTTFEQDAIDLIEDGATSFEVIRDLPLHSLDIYEDHAADWHYKYALEPLVRALFWRELMGWSMSRLHAELQEYAIDLGFDSEKFATDATAPSRTTLGRAWRDRFGDDLHEFITRRTEWILEHAHDRGNPLGLRALEPAENSDLSKATEERFIREKSREVTTEMRELVFPQLDLDRPDSGTRYEDAAFLTLQSLLSLNEVAAENGGDLLADRDGTENAPDADTHLHYIKQLSADQITAFVTDGVEAMLEQAKRHLEFKRPVELAIDATSIEIPGDHRELEMAMGTRDPEDDGSRYRFATASIVGENVKFTLAMRPIKKGETIGEVVRKLYWQAREHVSIKMVYADREFYSADVIRTLNETGSKYIIAVPQRKRLKREVQRMSNDVKVTDWALYGPVAGEPGDTRVETTMAFVPKRRDDEAKDETESDDEDEQGVATFATNLDIDDEIRLDREETKGWINRYSRRWGIESSYRSIKEFLAWTTSSNFRIRYFYFGFAVLLYDMWLLVEFVVEVSLDCLERQDGPRITAKRFLGFVEQPLLGGPPP</sequence>
<dbReference type="AlphaFoldDB" id="A0A830FGB0"/>
<dbReference type="OrthoDB" id="251751at2157"/>
<dbReference type="InterPro" id="IPR002559">
    <property type="entry name" value="Transposase_11"/>
</dbReference>
<keyword evidence="3" id="KW-1185">Reference proteome</keyword>